<dbReference type="VEuPathDB" id="VectorBase:AQUA000026"/>
<dbReference type="InterPro" id="IPR051112">
    <property type="entry name" value="CWC26_splicing_factor"/>
</dbReference>
<feature type="region of interest" description="Disordered" evidence="3">
    <location>
        <begin position="774"/>
        <end position="797"/>
    </location>
</feature>
<accession>A0A182WR74</accession>
<name>A0A182WR74_ANOQN</name>
<feature type="compositionally biased region" description="Basic and acidic residues" evidence="3">
    <location>
        <begin position="242"/>
        <end position="280"/>
    </location>
</feature>
<feature type="region of interest" description="Disordered" evidence="3">
    <location>
        <begin position="100"/>
        <end position="595"/>
    </location>
</feature>
<evidence type="ECO:0000256" key="1">
    <source>
        <dbReference type="ARBA" id="ARBA00011069"/>
    </source>
</evidence>
<feature type="compositionally biased region" description="Basic and acidic residues" evidence="3">
    <location>
        <begin position="322"/>
        <end position="367"/>
    </location>
</feature>
<evidence type="ECO:0000313" key="5">
    <source>
        <dbReference type="Proteomes" id="UP000076407"/>
    </source>
</evidence>
<dbReference type="Pfam" id="PF09736">
    <property type="entry name" value="Bud13"/>
    <property type="match status" value="1"/>
</dbReference>
<dbReference type="STRING" id="34691.A0A182WR74"/>
<feature type="compositionally biased region" description="Basic and acidic residues" evidence="3">
    <location>
        <begin position="203"/>
        <end position="220"/>
    </location>
</feature>
<dbReference type="GO" id="GO:0003723">
    <property type="term" value="F:RNA binding"/>
    <property type="evidence" value="ECO:0007669"/>
    <property type="project" value="TreeGrafter"/>
</dbReference>
<feature type="compositionally biased region" description="Basic and acidic residues" evidence="3">
    <location>
        <begin position="679"/>
        <end position="717"/>
    </location>
</feature>
<feature type="compositionally biased region" description="Basic and acidic residues" evidence="3">
    <location>
        <begin position="111"/>
        <end position="120"/>
    </location>
</feature>
<feature type="compositionally biased region" description="Basic and acidic residues" evidence="3">
    <location>
        <begin position="292"/>
        <end position="304"/>
    </location>
</feature>
<dbReference type="AlphaFoldDB" id="A0A182WR74"/>
<dbReference type="Proteomes" id="UP000076407">
    <property type="component" value="Unassembled WGS sequence"/>
</dbReference>
<dbReference type="EnsemblMetazoa" id="AQUA000026-RA">
    <property type="protein sequence ID" value="AQUA000026-PA"/>
    <property type="gene ID" value="AQUA000026"/>
</dbReference>
<keyword evidence="5" id="KW-1185">Reference proteome</keyword>
<sequence length="797" mass="93348">MAAKIDQKEYLKRYLSNDKDAKKKKKKKDKLKAAKKANVVIVDDDLDLSALQSRIDDNETDLFGLDEEAPQVVGIIDERPPELRAKEDFSSAKWKALNANDGGFDTMLRANESKRPDGNAEARVSFKAQGAKTERRRKYDSDESPPRQQKGSRSDRRGKDSDESPPRRRTSEERDVARGRNKRDDSDESPPRKSAMGKSRKRHDSDESPPRRGRSKEKEDKRRKHRDDDSDESPPRKSGTRNRQDSDESLPRRGKSKEKEVSRKKGKQDDTRESTRKNYDSDVSPPRRRRSKEKDDVRRKRSGDDSDESPPRKTGTSKNTRKHPDSDESPPRRRRSKEKDISRGKGRRDESEESPPRRKAATEKRNDTSPPRKRRQHDSDESPPRRREEKAPERRKQRHDSIESPPRRHRDKEHRERDKREVRHRSSDSDESPPRRKEYERKKSSNRRHDSDESPPRHSRAKEAESQTVTVKRERRHNDSDESPPRRSSRRSPERRQQQPSHGRTVSPPVRIKQERKSSDSDLSPPRKSSRPQERESPPRRNQLMEQRRIKQEPRSPSTSASRHAPAEKMAKTLDGKRAGLQDAKSLREENEQHRAREREALMKLSDEMSGRYAETVVREKGGRRRDVEKELREELAKRKHDEKKKEIYTRWGKGVKQVEDYRAQLEEAAREMEKPLARYADDKDLDEHLKQQEREGDPMLEYLRSKRREENKRAGIPEKPVYQGAFPDNRYGIRPGYRWDGVDRSNGFEKRWFETMSKKKAVEEEAYKYSVEDISGSSMSMSSSSATWEGKTGKKR</sequence>
<protein>
    <recommendedName>
        <fullName evidence="2">BUD13 homolog</fullName>
    </recommendedName>
</protein>
<proteinExistence type="inferred from homology"/>
<evidence type="ECO:0000256" key="2">
    <source>
        <dbReference type="ARBA" id="ARBA00014454"/>
    </source>
</evidence>
<dbReference type="PANTHER" id="PTHR31809:SF0">
    <property type="entry name" value="BUD13 HOMOLOG"/>
    <property type="match status" value="1"/>
</dbReference>
<dbReference type="GO" id="GO:0005684">
    <property type="term" value="C:U2-type spliceosomal complex"/>
    <property type="evidence" value="ECO:0007669"/>
    <property type="project" value="TreeGrafter"/>
</dbReference>
<organism evidence="4 5">
    <name type="scientific">Anopheles quadriannulatus</name>
    <name type="common">Mosquito</name>
    <dbReference type="NCBI Taxonomy" id="34691"/>
    <lineage>
        <taxon>Eukaryota</taxon>
        <taxon>Metazoa</taxon>
        <taxon>Ecdysozoa</taxon>
        <taxon>Arthropoda</taxon>
        <taxon>Hexapoda</taxon>
        <taxon>Insecta</taxon>
        <taxon>Pterygota</taxon>
        <taxon>Neoptera</taxon>
        <taxon>Endopterygota</taxon>
        <taxon>Diptera</taxon>
        <taxon>Nematocera</taxon>
        <taxon>Culicoidea</taxon>
        <taxon>Culicidae</taxon>
        <taxon>Anophelinae</taxon>
        <taxon>Anopheles</taxon>
    </lineage>
</organism>
<reference evidence="4" key="1">
    <citation type="submission" date="2020-05" db="UniProtKB">
        <authorList>
            <consortium name="EnsemblMetazoa"/>
        </authorList>
    </citation>
    <scope>IDENTIFICATION</scope>
    <source>
        <strain evidence="4">SANGQUA</strain>
    </source>
</reference>
<dbReference type="InterPro" id="IPR018609">
    <property type="entry name" value="Bud13"/>
</dbReference>
<feature type="region of interest" description="Disordered" evidence="3">
    <location>
        <begin position="679"/>
        <end position="728"/>
    </location>
</feature>
<evidence type="ECO:0000313" key="4">
    <source>
        <dbReference type="EnsemblMetazoa" id="AQUA000026-PA"/>
    </source>
</evidence>
<feature type="compositionally biased region" description="Low complexity" evidence="3">
    <location>
        <begin position="776"/>
        <end position="786"/>
    </location>
</feature>
<dbReference type="GO" id="GO:0000398">
    <property type="term" value="P:mRNA splicing, via spliceosome"/>
    <property type="evidence" value="ECO:0007669"/>
    <property type="project" value="TreeGrafter"/>
</dbReference>
<feature type="compositionally biased region" description="Basic and acidic residues" evidence="3">
    <location>
        <begin position="152"/>
        <end position="191"/>
    </location>
</feature>
<comment type="similarity">
    <text evidence="1">Belongs to the CWC26 family.</text>
</comment>
<dbReference type="GO" id="GO:0070274">
    <property type="term" value="C:RES complex"/>
    <property type="evidence" value="ECO:0007669"/>
    <property type="project" value="TreeGrafter"/>
</dbReference>
<feature type="compositionally biased region" description="Basic and acidic residues" evidence="3">
    <location>
        <begin position="565"/>
        <end position="595"/>
    </location>
</feature>
<feature type="compositionally biased region" description="Basic and acidic residues" evidence="3">
    <location>
        <begin position="476"/>
        <end position="497"/>
    </location>
</feature>
<evidence type="ECO:0000256" key="3">
    <source>
        <dbReference type="SAM" id="MobiDB-lite"/>
    </source>
</evidence>
<dbReference type="PANTHER" id="PTHR31809">
    <property type="entry name" value="BUD13 HOMOLOG"/>
    <property type="match status" value="1"/>
</dbReference>
<feature type="compositionally biased region" description="Basic and acidic residues" evidence="3">
    <location>
        <begin position="377"/>
        <end position="406"/>
    </location>
</feature>
<feature type="compositionally biased region" description="Basic and acidic residues" evidence="3">
    <location>
        <begin position="413"/>
        <end position="465"/>
    </location>
</feature>